<keyword evidence="5 9" id="KW-1133">Transmembrane helix</keyword>
<dbReference type="GO" id="GO:0016020">
    <property type="term" value="C:membrane"/>
    <property type="evidence" value="ECO:0007669"/>
    <property type="project" value="UniProtKB-SubCell"/>
</dbReference>
<dbReference type="InterPro" id="IPR022357">
    <property type="entry name" value="MIP_CS"/>
</dbReference>
<evidence type="ECO:0000256" key="9">
    <source>
        <dbReference type="SAM" id="Phobius"/>
    </source>
</evidence>
<evidence type="ECO:0000256" key="4">
    <source>
        <dbReference type="ARBA" id="ARBA00022737"/>
    </source>
</evidence>
<feature type="transmembrane region" description="Helical" evidence="9">
    <location>
        <begin position="32"/>
        <end position="54"/>
    </location>
</feature>
<dbReference type="PROSITE" id="PS00221">
    <property type="entry name" value="MIP"/>
    <property type="match status" value="1"/>
</dbReference>
<keyword evidence="6 9" id="KW-0472">Membrane</keyword>
<evidence type="ECO:0008006" key="12">
    <source>
        <dbReference type="Google" id="ProtNLM"/>
    </source>
</evidence>
<evidence type="ECO:0000256" key="1">
    <source>
        <dbReference type="ARBA" id="ARBA00004141"/>
    </source>
</evidence>
<accession>A0A8C2J084</accession>
<evidence type="ECO:0000256" key="5">
    <source>
        <dbReference type="ARBA" id="ARBA00022989"/>
    </source>
</evidence>
<dbReference type="Ensembl" id="ENSCCRT00020095216.1">
    <property type="protein sequence ID" value="ENSCCRP00020087059.1"/>
    <property type="gene ID" value="ENSCCRG00020040054.1"/>
</dbReference>
<dbReference type="SUPFAM" id="SSF81338">
    <property type="entry name" value="Aquaporin-like"/>
    <property type="match status" value="1"/>
</dbReference>
<dbReference type="Gene3D" id="1.20.1080.10">
    <property type="entry name" value="Glycerol uptake facilitator protein"/>
    <property type="match status" value="2"/>
</dbReference>
<dbReference type="PANTHER" id="PTHR45665:SF54">
    <property type="entry name" value="AQUAPORIN TIP1-1"/>
    <property type="match status" value="1"/>
</dbReference>
<feature type="transmembrane region" description="Helical" evidence="9">
    <location>
        <begin position="117"/>
        <end position="135"/>
    </location>
</feature>
<keyword evidence="2 8" id="KW-0813">Transport</keyword>
<organism evidence="10 11">
    <name type="scientific">Cyprinus carpio</name>
    <name type="common">Common carp</name>
    <dbReference type="NCBI Taxonomy" id="7962"/>
    <lineage>
        <taxon>Eukaryota</taxon>
        <taxon>Metazoa</taxon>
        <taxon>Chordata</taxon>
        <taxon>Craniata</taxon>
        <taxon>Vertebrata</taxon>
        <taxon>Euteleostomi</taxon>
        <taxon>Actinopterygii</taxon>
        <taxon>Neopterygii</taxon>
        <taxon>Teleostei</taxon>
        <taxon>Ostariophysi</taxon>
        <taxon>Cypriniformes</taxon>
        <taxon>Cyprinidae</taxon>
        <taxon>Cyprininae</taxon>
        <taxon>Cyprinus</taxon>
    </lineage>
</organism>
<sequence>MPGPGDHFNVPLSRVAIGNRDEFRQPGALKAAVAEFISTLIFVFAGSGAGIAYNNLTHDGFISTLIFVFAGSGAGIAYNNLTHDGAASPSGLISASIAHAFALFVAVAISANISGGHVNPAVTFGLFIGGNITLFRGILYIIAQLLGATAASALLIFTTGLAVPTFGVAGISVWSALVFEIVATFGLVYTVYATAVDPKKGEIGIIAPIAIGLIVGANIFAAGPFTGAAM</sequence>
<evidence type="ECO:0000313" key="10">
    <source>
        <dbReference type="Ensembl" id="ENSCCRP00020087059.1"/>
    </source>
</evidence>
<evidence type="ECO:0000313" key="11">
    <source>
        <dbReference type="Proteomes" id="UP000694701"/>
    </source>
</evidence>
<dbReference type="Proteomes" id="UP000694701">
    <property type="component" value="Unplaced"/>
</dbReference>
<evidence type="ECO:0000256" key="7">
    <source>
        <dbReference type="ARBA" id="ARBA00038477"/>
    </source>
</evidence>
<dbReference type="PANTHER" id="PTHR45665">
    <property type="entry name" value="AQUAPORIN-8"/>
    <property type="match status" value="1"/>
</dbReference>
<dbReference type="InterPro" id="IPR000425">
    <property type="entry name" value="MIP"/>
</dbReference>
<evidence type="ECO:0000256" key="2">
    <source>
        <dbReference type="ARBA" id="ARBA00022448"/>
    </source>
</evidence>
<feature type="transmembrane region" description="Helical" evidence="9">
    <location>
        <begin position="60"/>
        <end position="79"/>
    </location>
</feature>
<feature type="transmembrane region" description="Helical" evidence="9">
    <location>
        <begin position="142"/>
        <end position="163"/>
    </location>
</feature>
<dbReference type="AlphaFoldDB" id="A0A8C2J084"/>
<dbReference type="InterPro" id="IPR034294">
    <property type="entry name" value="Aquaporin_transptr"/>
</dbReference>
<feature type="transmembrane region" description="Helical" evidence="9">
    <location>
        <begin position="204"/>
        <end position="225"/>
    </location>
</feature>
<feature type="transmembrane region" description="Helical" evidence="9">
    <location>
        <begin position="91"/>
        <end position="111"/>
    </location>
</feature>
<comment type="similarity">
    <text evidence="7">Belongs to the MIP/aquaporin (TC 1.A.8) family. TIP (TC 1.A.8.10) subfamily.</text>
</comment>
<keyword evidence="4" id="KW-0677">Repeat</keyword>
<dbReference type="InterPro" id="IPR023271">
    <property type="entry name" value="Aquaporin-like"/>
</dbReference>
<reference evidence="10" key="1">
    <citation type="submission" date="2025-08" db="UniProtKB">
        <authorList>
            <consortium name="Ensembl"/>
        </authorList>
    </citation>
    <scope>IDENTIFICATION</scope>
</reference>
<name>A0A8C2J084_CYPCA</name>
<feature type="transmembrane region" description="Helical" evidence="9">
    <location>
        <begin position="169"/>
        <end position="192"/>
    </location>
</feature>
<evidence type="ECO:0000256" key="8">
    <source>
        <dbReference type="RuleBase" id="RU000477"/>
    </source>
</evidence>
<dbReference type="Pfam" id="PF00230">
    <property type="entry name" value="MIP"/>
    <property type="match status" value="1"/>
</dbReference>
<comment type="subcellular location">
    <subcellularLocation>
        <location evidence="1">Membrane</location>
        <topology evidence="1">Multi-pass membrane protein</topology>
    </subcellularLocation>
</comment>
<dbReference type="GO" id="GO:0015250">
    <property type="term" value="F:water channel activity"/>
    <property type="evidence" value="ECO:0007669"/>
    <property type="project" value="TreeGrafter"/>
</dbReference>
<dbReference type="PRINTS" id="PR00783">
    <property type="entry name" value="MINTRINSICP"/>
</dbReference>
<evidence type="ECO:0000256" key="6">
    <source>
        <dbReference type="ARBA" id="ARBA00023136"/>
    </source>
</evidence>
<evidence type="ECO:0000256" key="3">
    <source>
        <dbReference type="ARBA" id="ARBA00022692"/>
    </source>
</evidence>
<keyword evidence="3 8" id="KW-0812">Transmembrane</keyword>
<protein>
    <recommendedName>
        <fullName evidence="12">Aquaporin</fullName>
    </recommendedName>
</protein>
<proteinExistence type="inferred from homology"/>